<dbReference type="GO" id="GO:0005737">
    <property type="term" value="C:cytoplasm"/>
    <property type="evidence" value="ECO:0007669"/>
    <property type="project" value="UniProtKB-SubCell"/>
</dbReference>
<proteinExistence type="inferred from homology"/>
<evidence type="ECO:0000256" key="7">
    <source>
        <dbReference type="RuleBase" id="RU000599"/>
    </source>
</evidence>
<sequence length="208" mass="22808">MRTATIQRTTSETDIRVELNLDGTGSYEVSTGIGFLDHMIEQLSRHSLIDLKVAVKGDLHIDQHHTAEDSAIAIGEALTRALGDRRGITRYGTAYAPMDETLTRVAIDISGRPYLVWRTEFSQARLGEMDSELFEHWFHSFAQAAGITLHVETLYGRNNHHIVESAYKALARALRIAVEIDPRKADAVPSTKGTLGGTGGNEIGDHGG</sequence>
<keyword evidence="3 6" id="KW-0028">Amino-acid biosynthesis</keyword>
<reference evidence="9 10" key="1">
    <citation type="submission" date="2016-09" db="EMBL/GenBank/DDBJ databases">
        <title>Metabolic pathway, cell adaptation mechanisms and a novel monoxygenase revealed through proteogenomic-transcription analysis of a Sphingomonas haloaromaticamans strain degrading the fungicide ortho-phenylphenol.</title>
        <authorList>
            <person name="Perruchon C."/>
            <person name="Papadopoulou E.S."/>
            <person name="Rousidou C."/>
            <person name="Vasileiadis S."/>
            <person name="Tanou G."/>
            <person name="Amoutzias G."/>
            <person name="Molassiotis A."/>
            <person name="Karpouzas D.G."/>
        </authorList>
    </citation>
    <scope>NUCLEOTIDE SEQUENCE [LARGE SCALE GENOMIC DNA]</scope>
    <source>
        <strain evidence="9 10">P3</strain>
    </source>
</reference>
<keyword evidence="6" id="KW-0963">Cytoplasm</keyword>
<dbReference type="PANTHER" id="PTHR23133:SF2">
    <property type="entry name" value="IMIDAZOLEGLYCEROL-PHOSPHATE DEHYDRATASE"/>
    <property type="match status" value="1"/>
</dbReference>
<evidence type="ECO:0000313" key="9">
    <source>
        <dbReference type="EMBL" id="OHT18123.1"/>
    </source>
</evidence>
<dbReference type="Gene3D" id="3.30.230.40">
    <property type="entry name" value="Imidazole glycerol phosphate dehydratase, domain 1"/>
    <property type="match status" value="2"/>
</dbReference>
<name>A0A1S1H9X2_9SPHN</name>
<evidence type="ECO:0000256" key="2">
    <source>
        <dbReference type="ARBA" id="ARBA00016664"/>
    </source>
</evidence>
<keyword evidence="5 6" id="KW-0456">Lyase</keyword>
<dbReference type="NCBIfam" id="NF002111">
    <property type="entry name" value="PRK00951.2-1"/>
    <property type="match status" value="1"/>
</dbReference>
<evidence type="ECO:0000256" key="8">
    <source>
        <dbReference type="SAM" id="MobiDB-lite"/>
    </source>
</evidence>
<dbReference type="PANTHER" id="PTHR23133">
    <property type="entry name" value="IMIDAZOLEGLYCEROL-PHOSPHATE DEHYDRATASE HIS7"/>
    <property type="match status" value="1"/>
</dbReference>
<dbReference type="HAMAP" id="MF_00076">
    <property type="entry name" value="HisB"/>
    <property type="match status" value="1"/>
</dbReference>
<comment type="pathway">
    <text evidence="1 6 7">Amino-acid biosynthesis; L-histidine biosynthesis; L-histidine from 5-phospho-alpha-D-ribose 1-diphosphate: step 6/9.</text>
</comment>
<dbReference type="InterPro" id="IPR000807">
    <property type="entry name" value="ImidazoleglycerolP_deHydtase"/>
</dbReference>
<dbReference type="NCBIfam" id="NF002109">
    <property type="entry name" value="PRK00951.1-5"/>
    <property type="match status" value="1"/>
</dbReference>
<keyword evidence="10" id="KW-1185">Reference proteome</keyword>
<comment type="catalytic activity">
    <reaction evidence="6 7">
        <text>D-erythro-1-(imidazol-4-yl)glycerol 3-phosphate = 3-(imidazol-4-yl)-2-oxopropyl phosphate + H2O</text>
        <dbReference type="Rhea" id="RHEA:11040"/>
        <dbReference type="ChEBI" id="CHEBI:15377"/>
        <dbReference type="ChEBI" id="CHEBI:57766"/>
        <dbReference type="ChEBI" id="CHEBI:58278"/>
        <dbReference type="EC" id="4.2.1.19"/>
    </reaction>
</comment>
<dbReference type="InterPro" id="IPR020565">
    <property type="entry name" value="ImidazoleglycerP_deHydtase_CS"/>
</dbReference>
<comment type="similarity">
    <text evidence="6 7">Belongs to the imidazoleglycerol-phosphate dehydratase family.</text>
</comment>
<dbReference type="EMBL" id="MIPT01000001">
    <property type="protein sequence ID" value="OHT18123.1"/>
    <property type="molecule type" value="Genomic_DNA"/>
</dbReference>
<dbReference type="InterPro" id="IPR038494">
    <property type="entry name" value="IGPD_sf"/>
</dbReference>
<dbReference type="AlphaFoldDB" id="A0A1S1H9X2"/>
<dbReference type="UniPathway" id="UPA00031">
    <property type="reaction ID" value="UER00011"/>
</dbReference>
<dbReference type="PROSITE" id="PS00955">
    <property type="entry name" value="IGP_DEHYDRATASE_2"/>
    <property type="match status" value="1"/>
</dbReference>
<gene>
    <name evidence="6 9" type="primary">hisB</name>
    <name evidence="9" type="ORF">BHE75_00092</name>
</gene>
<accession>A0A1S1H9X2</accession>
<dbReference type="FunFam" id="3.30.230.40:FF:000003">
    <property type="entry name" value="Imidazoleglycerol-phosphate dehydratase HisB"/>
    <property type="match status" value="1"/>
</dbReference>
<dbReference type="CDD" id="cd07914">
    <property type="entry name" value="IGPD"/>
    <property type="match status" value="1"/>
</dbReference>
<evidence type="ECO:0000256" key="5">
    <source>
        <dbReference type="ARBA" id="ARBA00023239"/>
    </source>
</evidence>
<evidence type="ECO:0000256" key="6">
    <source>
        <dbReference type="HAMAP-Rule" id="MF_00076"/>
    </source>
</evidence>
<dbReference type="InterPro" id="IPR020568">
    <property type="entry name" value="Ribosomal_Su5_D2-typ_SF"/>
</dbReference>
<dbReference type="PROSITE" id="PS00954">
    <property type="entry name" value="IGP_DEHYDRATASE_1"/>
    <property type="match status" value="1"/>
</dbReference>
<comment type="caution">
    <text evidence="9">The sequence shown here is derived from an EMBL/GenBank/DDBJ whole genome shotgun (WGS) entry which is preliminary data.</text>
</comment>
<dbReference type="GO" id="GO:0004424">
    <property type="term" value="F:imidazoleglycerol-phosphate dehydratase activity"/>
    <property type="evidence" value="ECO:0007669"/>
    <property type="project" value="UniProtKB-UniRule"/>
</dbReference>
<evidence type="ECO:0000313" key="10">
    <source>
        <dbReference type="Proteomes" id="UP000179467"/>
    </source>
</evidence>
<dbReference type="GO" id="GO:0000105">
    <property type="term" value="P:L-histidine biosynthetic process"/>
    <property type="evidence" value="ECO:0007669"/>
    <property type="project" value="UniProtKB-UniRule"/>
</dbReference>
<dbReference type="OrthoDB" id="9813612at2"/>
<dbReference type="FunFam" id="3.30.230.40:FF:000001">
    <property type="entry name" value="Imidazoleglycerol-phosphate dehydratase HisB"/>
    <property type="match status" value="1"/>
</dbReference>
<dbReference type="Proteomes" id="UP000179467">
    <property type="component" value="Unassembled WGS sequence"/>
</dbReference>
<organism evidence="9 10">
    <name type="scientific">Edaphosphingomonas haloaromaticamans</name>
    <dbReference type="NCBI Taxonomy" id="653954"/>
    <lineage>
        <taxon>Bacteria</taxon>
        <taxon>Pseudomonadati</taxon>
        <taxon>Pseudomonadota</taxon>
        <taxon>Alphaproteobacteria</taxon>
        <taxon>Sphingomonadales</taxon>
        <taxon>Rhizorhabdaceae</taxon>
        <taxon>Edaphosphingomonas</taxon>
    </lineage>
</organism>
<dbReference type="SUPFAM" id="SSF54211">
    <property type="entry name" value="Ribosomal protein S5 domain 2-like"/>
    <property type="match status" value="2"/>
</dbReference>
<feature type="region of interest" description="Disordered" evidence="8">
    <location>
        <begin position="187"/>
        <end position="208"/>
    </location>
</feature>
<keyword evidence="4 6" id="KW-0368">Histidine biosynthesis</keyword>
<dbReference type="RefSeq" id="WP_015458804.1">
    <property type="nucleotide sequence ID" value="NZ_MIPT01000001.1"/>
</dbReference>
<evidence type="ECO:0000256" key="3">
    <source>
        <dbReference type="ARBA" id="ARBA00022605"/>
    </source>
</evidence>
<dbReference type="NCBIfam" id="NF002114">
    <property type="entry name" value="PRK00951.2-4"/>
    <property type="match status" value="1"/>
</dbReference>
<comment type="subcellular location">
    <subcellularLocation>
        <location evidence="6 7">Cytoplasm</location>
    </subcellularLocation>
</comment>
<evidence type="ECO:0000256" key="4">
    <source>
        <dbReference type="ARBA" id="ARBA00023102"/>
    </source>
</evidence>
<protein>
    <recommendedName>
        <fullName evidence="2 6">Imidazoleglycerol-phosphate dehydratase</fullName>
        <shortName evidence="6">IGPD</shortName>
        <ecNumber evidence="6 7">4.2.1.19</ecNumber>
    </recommendedName>
</protein>
<dbReference type="EC" id="4.2.1.19" evidence="6 7"/>
<evidence type="ECO:0000256" key="1">
    <source>
        <dbReference type="ARBA" id="ARBA00005047"/>
    </source>
</evidence>
<dbReference type="Pfam" id="PF00475">
    <property type="entry name" value="IGPD"/>
    <property type="match status" value="1"/>
</dbReference>